<dbReference type="STRING" id="690879.TSACC_22780"/>
<evidence type="ECO:0000259" key="16">
    <source>
        <dbReference type="PROSITE" id="PS50173"/>
    </source>
</evidence>
<evidence type="ECO:0000256" key="14">
    <source>
        <dbReference type="ARBA" id="ARBA00049244"/>
    </source>
</evidence>
<evidence type="ECO:0000256" key="15">
    <source>
        <dbReference type="HAMAP-Rule" id="MF_01113"/>
    </source>
</evidence>
<evidence type="ECO:0000256" key="10">
    <source>
        <dbReference type="ARBA" id="ARBA00022842"/>
    </source>
</evidence>
<keyword evidence="3 15" id="KW-0515">Mutator protein</keyword>
<dbReference type="Gene3D" id="3.30.1490.100">
    <property type="entry name" value="DNA polymerase, Y-family, little finger domain"/>
    <property type="match status" value="1"/>
</dbReference>
<dbReference type="GO" id="GO:0005829">
    <property type="term" value="C:cytosol"/>
    <property type="evidence" value="ECO:0007669"/>
    <property type="project" value="TreeGrafter"/>
</dbReference>
<evidence type="ECO:0000256" key="12">
    <source>
        <dbReference type="ARBA" id="ARBA00023125"/>
    </source>
</evidence>
<evidence type="ECO:0000256" key="1">
    <source>
        <dbReference type="ARBA" id="ARBA00004496"/>
    </source>
</evidence>
<feature type="binding site" evidence="15">
    <location>
        <position position="105"/>
    </location>
    <ligand>
        <name>Mg(2+)</name>
        <dbReference type="ChEBI" id="CHEBI:18420"/>
    </ligand>
</feature>
<evidence type="ECO:0000256" key="13">
    <source>
        <dbReference type="ARBA" id="ARBA00023204"/>
    </source>
</evidence>
<keyword evidence="7 15" id="KW-0235">DNA replication</keyword>
<keyword evidence="13 15" id="KW-0234">DNA repair</keyword>
<dbReference type="Pfam" id="PF21999">
    <property type="entry name" value="IMS_HHH_1"/>
    <property type="match status" value="1"/>
</dbReference>
<dbReference type="SUPFAM" id="SSF56672">
    <property type="entry name" value="DNA/RNA polymerases"/>
    <property type="match status" value="1"/>
</dbReference>
<evidence type="ECO:0000256" key="5">
    <source>
        <dbReference type="ARBA" id="ARBA00022679"/>
    </source>
</evidence>
<dbReference type="Gene3D" id="3.30.70.270">
    <property type="match status" value="1"/>
</dbReference>
<keyword evidence="5 15" id="KW-0808">Transferase</keyword>
<proteinExistence type="inferred from homology"/>
<evidence type="ECO:0000256" key="9">
    <source>
        <dbReference type="ARBA" id="ARBA00022763"/>
    </source>
</evidence>
<evidence type="ECO:0000256" key="6">
    <source>
        <dbReference type="ARBA" id="ARBA00022695"/>
    </source>
</evidence>
<dbReference type="HAMAP" id="MF_01113">
    <property type="entry name" value="DNApol_IV"/>
    <property type="match status" value="1"/>
</dbReference>
<dbReference type="SUPFAM" id="SSF100879">
    <property type="entry name" value="Lesion bypass DNA polymerase (Y-family), little finger domain"/>
    <property type="match status" value="1"/>
</dbReference>
<dbReference type="GO" id="GO:0006261">
    <property type="term" value="P:DNA-templated DNA replication"/>
    <property type="evidence" value="ECO:0007669"/>
    <property type="project" value="UniProtKB-UniRule"/>
</dbReference>
<dbReference type="PANTHER" id="PTHR11076">
    <property type="entry name" value="DNA REPAIR POLYMERASE UMUC / TRANSFERASE FAMILY MEMBER"/>
    <property type="match status" value="1"/>
</dbReference>
<dbReference type="Proteomes" id="UP000076023">
    <property type="component" value="Unassembled WGS sequence"/>
</dbReference>
<evidence type="ECO:0000256" key="2">
    <source>
        <dbReference type="ARBA" id="ARBA00010945"/>
    </source>
</evidence>
<dbReference type="Gene3D" id="1.10.150.20">
    <property type="entry name" value="5' to 3' exonuclease, C-terminal subdomain"/>
    <property type="match status" value="1"/>
</dbReference>
<dbReference type="OrthoDB" id="9808813at2"/>
<keyword evidence="9 15" id="KW-0227">DNA damage</keyword>
<comment type="function">
    <text evidence="15">Poorly processive, error-prone DNA polymerase involved in untargeted mutagenesis. Copies undamaged DNA at stalled replication forks, which arise in vivo from mismatched or misaligned primer ends. These misaligned primers can be extended by PolIV. Exhibits no 3'-5' exonuclease (proofreading) activity. May be involved in translesional synthesis, in conjunction with the beta clamp from PolIII.</text>
</comment>
<comment type="cofactor">
    <cofactor evidence="15">
        <name>Mg(2+)</name>
        <dbReference type="ChEBI" id="CHEBI:18420"/>
    </cofactor>
    <text evidence="15">Binds 2 magnesium ions per subunit.</text>
</comment>
<organism evidence="17 18">
    <name type="scientific">Terrimicrobium sacchariphilum</name>
    <dbReference type="NCBI Taxonomy" id="690879"/>
    <lineage>
        <taxon>Bacteria</taxon>
        <taxon>Pseudomonadati</taxon>
        <taxon>Verrucomicrobiota</taxon>
        <taxon>Terrimicrobiia</taxon>
        <taxon>Terrimicrobiales</taxon>
        <taxon>Terrimicrobiaceae</taxon>
        <taxon>Terrimicrobium</taxon>
    </lineage>
</organism>
<feature type="binding site" evidence="15">
    <location>
        <position position="11"/>
    </location>
    <ligand>
        <name>Mg(2+)</name>
        <dbReference type="ChEBI" id="CHEBI:18420"/>
    </ligand>
</feature>
<name>A0A146G9M0_TERSA</name>
<feature type="active site" evidence="15">
    <location>
        <position position="106"/>
    </location>
</feature>
<evidence type="ECO:0000313" key="17">
    <source>
        <dbReference type="EMBL" id="GAT34355.1"/>
    </source>
</evidence>
<dbReference type="InterPro" id="IPR053848">
    <property type="entry name" value="IMS_HHH_1"/>
</dbReference>
<dbReference type="GO" id="GO:0003887">
    <property type="term" value="F:DNA-directed DNA polymerase activity"/>
    <property type="evidence" value="ECO:0007669"/>
    <property type="project" value="UniProtKB-UniRule"/>
</dbReference>
<dbReference type="GO" id="GO:0000287">
    <property type="term" value="F:magnesium ion binding"/>
    <property type="evidence" value="ECO:0007669"/>
    <property type="project" value="UniProtKB-UniRule"/>
</dbReference>
<sequence>MSAVRKIIHLDMDCFYAAVEMRERPELAGQPIAVGGGRPRGVVTTCNYEARAYGVRSAMPGFKARELCPHLVFLPVRFDLYREASARVREILLSYTPLVEPLSLDEAYLDVTALGRYAWDIAKEIRARIFETTRLTGSAGIAPNKMLAKIASDWRKPNGQFAITPDQIDAFMRGLPVRKVWGIGPKSAERFAAAGIHTCGDLQKIPLHELALRHGKWGEELYSLCRGRDDRDVVPNRIRKSLSNERTYAENLATLAACQNAMAELYDELMEELRTKASERPVRKAFIKIKFHDFTRITRECLCDRPDIDTFRRLLTQGFESSPRPVRLLGTGVRFADERHIEEEHDPQELLDFGV</sequence>
<dbReference type="PROSITE" id="PS50173">
    <property type="entry name" value="UMUC"/>
    <property type="match status" value="1"/>
</dbReference>
<feature type="site" description="Substrate discrimination" evidence="15">
    <location>
        <position position="16"/>
    </location>
</feature>
<keyword evidence="10 15" id="KW-0460">Magnesium</keyword>
<dbReference type="InterPro" id="IPR036775">
    <property type="entry name" value="DNA_pol_Y-fam_lit_finger_sf"/>
</dbReference>
<dbReference type="InterPro" id="IPR043128">
    <property type="entry name" value="Rev_trsase/Diguanyl_cyclase"/>
</dbReference>
<comment type="similarity">
    <text evidence="2 15">Belongs to the DNA polymerase type-Y family.</text>
</comment>
<evidence type="ECO:0000256" key="3">
    <source>
        <dbReference type="ARBA" id="ARBA00022457"/>
    </source>
</evidence>
<comment type="caution">
    <text evidence="17">The sequence shown here is derived from an EMBL/GenBank/DDBJ whole genome shotgun (WGS) entry which is preliminary data.</text>
</comment>
<accession>A0A146G9M0</accession>
<dbReference type="GO" id="GO:0006281">
    <property type="term" value="P:DNA repair"/>
    <property type="evidence" value="ECO:0007669"/>
    <property type="project" value="UniProtKB-UniRule"/>
</dbReference>
<evidence type="ECO:0000313" key="18">
    <source>
        <dbReference type="Proteomes" id="UP000076023"/>
    </source>
</evidence>
<dbReference type="CDD" id="cd03586">
    <property type="entry name" value="PolY_Pol_IV_kappa"/>
    <property type="match status" value="1"/>
</dbReference>
<comment type="subcellular location">
    <subcellularLocation>
        <location evidence="1 15">Cytoplasm</location>
    </subcellularLocation>
</comment>
<dbReference type="EC" id="2.7.7.7" evidence="15"/>
<keyword evidence="8 15" id="KW-0479">Metal-binding</keyword>
<protein>
    <recommendedName>
        <fullName evidence="15">DNA polymerase IV</fullName>
        <shortName evidence="15">Pol IV</shortName>
        <ecNumber evidence="15">2.7.7.7</ecNumber>
    </recommendedName>
</protein>
<dbReference type="Pfam" id="PF11799">
    <property type="entry name" value="IMS_C"/>
    <property type="match status" value="1"/>
</dbReference>
<dbReference type="RefSeq" id="WP_075079991.1">
    <property type="nucleotide sequence ID" value="NZ_BDCO01000002.1"/>
</dbReference>
<dbReference type="FunFam" id="3.40.1170.60:FF:000001">
    <property type="entry name" value="DNA polymerase IV"/>
    <property type="match status" value="1"/>
</dbReference>
<dbReference type="InterPro" id="IPR043502">
    <property type="entry name" value="DNA/RNA_pol_sf"/>
</dbReference>
<gene>
    <name evidence="15" type="primary">dinB</name>
    <name evidence="17" type="ORF">TSACC_22780</name>
</gene>
<keyword evidence="6 15" id="KW-0548">Nucleotidyltransferase</keyword>
<evidence type="ECO:0000256" key="4">
    <source>
        <dbReference type="ARBA" id="ARBA00022490"/>
    </source>
</evidence>
<dbReference type="GO" id="GO:0009432">
    <property type="term" value="P:SOS response"/>
    <property type="evidence" value="ECO:0007669"/>
    <property type="project" value="TreeGrafter"/>
</dbReference>
<evidence type="ECO:0000256" key="11">
    <source>
        <dbReference type="ARBA" id="ARBA00022932"/>
    </source>
</evidence>
<keyword evidence="12 15" id="KW-0238">DNA-binding</keyword>
<reference evidence="18" key="1">
    <citation type="journal article" date="2017" name="Genome Announc.">
        <title>Draft Genome Sequence of Terrimicrobium sacchariphilum NM-5T, a Facultative Anaerobic Soil Bacterium of the Class Spartobacteria.</title>
        <authorList>
            <person name="Qiu Y.L."/>
            <person name="Tourlousse D.M."/>
            <person name="Matsuura N."/>
            <person name="Ohashi A."/>
            <person name="Sekiguchi Y."/>
        </authorList>
    </citation>
    <scope>NUCLEOTIDE SEQUENCE [LARGE SCALE GENOMIC DNA]</scope>
    <source>
        <strain evidence="18">NM-5</strain>
    </source>
</reference>
<comment type="catalytic activity">
    <reaction evidence="14 15">
        <text>DNA(n) + a 2'-deoxyribonucleoside 5'-triphosphate = DNA(n+1) + diphosphate</text>
        <dbReference type="Rhea" id="RHEA:22508"/>
        <dbReference type="Rhea" id="RHEA-COMP:17339"/>
        <dbReference type="Rhea" id="RHEA-COMP:17340"/>
        <dbReference type="ChEBI" id="CHEBI:33019"/>
        <dbReference type="ChEBI" id="CHEBI:61560"/>
        <dbReference type="ChEBI" id="CHEBI:173112"/>
        <dbReference type="EC" id="2.7.7.7"/>
    </reaction>
</comment>
<evidence type="ECO:0000256" key="7">
    <source>
        <dbReference type="ARBA" id="ARBA00022705"/>
    </source>
</evidence>
<dbReference type="InterPro" id="IPR022880">
    <property type="entry name" value="DNApol_IV"/>
</dbReference>
<dbReference type="Gene3D" id="3.40.1170.60">
    <property type="match status" value="1"/>
</dbReference>
<dbReference type="InterPro" id="IPR017961">
    <property type="entry name" value="DNA_pol_Y-fam_little_finger"/>
</dbReference>
<dbReference type="InParanoid" id="A0A146G9M0"/>
<dbReference type="EMBL" id="BDCO01000002">
    <property type="protein sequence ID" value="GAT34355.1"/>
    <property type="molecule type" value="Genomic_DNA"/>
</dbReference>
<feature type="domain" description="UmuC" evidence="16">
    <location>
        <begin position="7"/>
        <end position="184"/>
    </location>
</feature>
<dbReference type="GO" id="GO:0003684">
    <property type="term" value="F:damaged DNA binding"/>
    <property type="evidence" value="ECO:0007669"/>
    <property type="project" value="InterPro"/>
</dbReference>
<dbReference type="GO" id="GO:0042276">
    <property type="term" value="P:error-prone translesion synthesis"/>
    <property type="evidence" value="ECO:0007669"/>
    <property type="project" value="TreeGrafter"/>
</dbReference>
<dbReference type="FunCoup" id="A0A146G9M0">
    <property type="interactions" value="462"/>
</dbReference>
<dbReference type="InterPro" id="IPR050116">
    <property type="entry name" value="DNA_polymerase-Y"/>
</dbReference>
<comment type="subunit">
    <text evidence="15">Monomer.</text>
</comment>
<dbReference type="AlphaFoldDB" id="A0A146G9M0"/>
<evidence type="ECO:0000256" key="8">
    <source>
        <dbReference type="ARBA" id="ARBA00022723"/>
    </source>
</evidence>
<keyword evidence="18" id="KW-1185">Reference proteome</keyword>
<dbReference type="InterPro" id="IPR001126">
    <property type="entry name" value="UmuC"/>
</dbReference>
<dbReference type="PANTHER" id="PTHR11076:SF33">
    <property type="entry name" value="DNA POLYMERASE KAPPA"/>
    <property type="match status" value="1"/>
</dbReference>
<dbReference type="Pfam" id="PF00817">
    <property type="entry name" value="IMS"/>
    <property type="match status" value="1"/>
</dbReference>
<dbReference type="NCBIfam" id="NF002677">
    <property type="entry name" value="PRK02406.1"/>
    <property type="match status" value="1"/>
</dbReference>
<keyword evidence="4 15" id="KW-0963">Cytoplasm</keyword>
<keyword evidence="11 15" id="KW-0239">DNA-directed DNA polymerase</keyword>